<accession>A0A0S4TUX4</accession>
<proteinExistence type="predicted"/>
<sequence length="88" mass="9556">MPVPVLVRREPYIRIASVQFWIDADGKPVIDIEATRVDGPRRESPGHTVRAATGLFHGCVCLDAAEQLAILSDSISAPQSVMSSLWLA</sequence>
<name>A0A0S4TUX4_RALSL</name>
<evidence type="ECO:0000313" key="1">
    <source>
        <dbReference type="EMBL" id="CUV13553.1"/>
    </source>
</evidence>
<reference evidence="1" key="1">
    <citation type="submission" date="2015-10" db="EMBL/GenBank/DDBJ databases">
        <authorList>
            <person name="Gilbert D.G."/>
        </authorList>
    </citation>
    <scope>NUCLEOTIDE SEQUENCE</scope>
    <source>
        <strain evidence="1">Phyl III-seqv23</strain>
    </source>
</reference>
<organism evidence="1">
    <name type="scientific">Ralstonia solanacearum</name>
    <name type="common">Pseudomonas solanacearum</name>
    <dbReference type="NCBI Taxonomy" id="305"/>
    <lineage>
        <taxon>Bacteria</taxon>
        <taxon>Pseudomonadati</taxon>
        <taxon>Pseudomonadota</taxon>
        <taxon>Betaproteobacteria</taxon>
        <taxon>Burkholderiales</taxon>
        <taxon>Burkholderiaceae</taxon>
        <taxon>Ralstonia</taxon>
        <taxon>Ralstonia solanacearum species complex</taxon>
    </lineage>
</organism>
<protein>
    <submittedName>
        <fullName evidence="1">Uncharacterized protein</fullName>
    </submittedName>
</protein>
<gene>
    <name evidence="1" type="ORF">RUN39_v1_590111</name>
</gene>
<dbReference type="EMBL" id="LN899819">
    <property type="protein sequence ID" value="CUV13553.1"/>
    <property type="molecule type" value="Genomic_DNA"/>
</dbReference>
<dbReference type="AlphaFoldDB" id="A0A0S4TUX4"/>